<comment type="caution">
    <text evidence="1">The sequence shown here is derived from an EMBL/GenBank/DDBJ whole genome shotgun (WGS) entry which is preliminary data.</text>
</comment>
<proteinExistence type="predicted"/>
<dbReference type="AlphaFoldDB" id="A0AAU9XJU9"/>
<keyword evidence="2" id="KW-1185">Reference proteome</keyword>
<sequence>MNDEWYRRNNIQFVSRNQNGPVMGHYLKIDGTSVVTYATSKDPKTKLKLHSILETAEQIVILESSTGGTAVAVNKGDDTVFVKTLSTSLRSLTNLDKVKKLYPEILFKKVPREAGSSLFYFKSYLSDKRRILGFNNKGLPMNTGQVTPNSLESLFSEF</sequence>
<accession>A0AAU9XJU9</accession>
<reference evidence="1 2" key="1">
    <citation type="submission" date="2022-05" db="EMBL/GenBank/DDBJ databases">
        <authorList>
            <consortium name="Genoscope - CEA"/>
            <person name="William W."/>
        </authorList>
    </citation>
    <scope>NUCLEOTIDE SEQUENCE [LARGE SCALE GENOMIC DNA]</scope>
</reference>
<gene>
    <name evidence="1" type="ORF">PMEA_00024449</name>
</gene>
<dbReference type="EMBL" id="CALNXJ010000046">
    <property type="protein sequence ID" value="CAH3149686.1"/>
    <property type="molecule type" value="Genomic_DNA"/>
</dbReference>
<protein>
    <submittedName>
        <fullName evidence="1">Uncharacterized protein</fullName>
    </submittedName>
</protein>
<dbReference type="Proteomes" id="UP001159428">
    <property type="component" value="Unassembled WGS sequence"/>
</dbReference>
<evidence type="ECO:0000313" key="1">
    <source>
        <dbReference type="EMBL" id="CAH3149686.1"/>
    </source>
</evidence>
<name>A0AAU9XJU9_9CNID</name>
<evidence type="ECO:0000313" key="2">
    <source>
        <dbReference type="Proteomes" id="UP001159428"/>
    </source>
</evidence>
<organism evidence="1 2">
    <name type="scientific">Pocillopora meandrina</name>
    <dbReference type="NCBI Taxonomy" id="46732"/>
    <lineage>
        <taxon>Eukaryota</taxon>
        <taxon>Metazoa</taxon>
        <taxon>Cnidaria</taxon>
        <taxon>Anthozoa</taxon>
        <taxon>Hexacorallia</taxon>
        <taxon>Scleractinia</taxon>
        <taxon>Astrocoeniina</taxon>
        <taxon>Pocilloporidae</taxon>
        <taxon>Pocillopora</taxon>
    </lineage>
</organism>